<dbReference type="PRINTS" id="PR00625">
    <property type="entry name" value="JDOMAIN"/>
</dbReference>
<evidence type="ECO:0000256" key="1">
    <source>
        <dbReference type="ARBA" id="ARBA00023186"/>
    </source>
</evidence>
<keyword evidence="4" id="KW-1185">Reference proteome</keyword>
<feature type="domain" description="J" evidence="2">
    <location>
        <begin position="4"/>
        <end position="68"/>
    </location>
</feature>
<name>A0ABY6KEW6_9ARAC</name>
<dbReference type="CDD" id="cd10747">
    <property type="entry name" value="DnaJ_C"/>
    <property type="match status" value="1"/>
</dbReference>
<dbReference type="PANTHER" id="PTHR24078:SF553">
    <property type="entry name" value="DNAJ HOMOLOG SUBFAMILY B MEMBER 5"/>
    <property type="match status" value="1"/>
</dbReference>
<reference evidence="3 4" key="1">
    <citation type="submission" date="2022-01" db="EMBL/GenBank/DDBJ databases">
        <title>A chromosomal length assembly of Cordylochernes scorpioides.</title>
        <authorList>
            <person name="Zeh D."/>
            <person name="Zeh J."/>
        </authorList>
    </citation>
    <scope>NUCLEOTIDE SEQUENCE [LARGE SCALE GENOMIC DNA]</scope>
    <source>
        <strain evidence="3">IN4F17</strain>
        <tissue evidence="3">Whole Body</tissue>
    </source>
</reference>
<dbReference type="InterPro" id="IPR036869">
    <property type="entry name" value="J_dom_sf"/>
</dbReference>
<evidence type="ECO:0000313" key="4">
    <source>
        <dbReference type="Proteomes" id="UP001235939"/>
    </source>
</evidence>
<dbReference type="SUPFAM" id="SSF46565">
    <property type="entry name" value="Chaperone J-domain"/>
    <property type="match status" value="1"/>
</dbReference>
<gene>
    <name evidence="3" type="ORF">LAZ67_5000395</name>
</gene>
<protein>
    <submittedName>
        <fullName evidence="3">DNAJB5</fullName>
    </submittedName>
</protein>
<dbReference type="PANTHER" id="PTHR24078">
    <property type="entry name" value="DNAJ HOMOLOG SUBFAMILY C MEMBER"/>
    <property type="match status" value="1"/>
</dbReference>
<organism evidence="3 4">
    <name type="scientific">Cordylochernes scorpioides</name>
    <dbReference type="NCBI Taxonomy" id="51811"/>
    <lineage>
        <taxon>Eukaryota</taxon>
        <taxon>Metazoa</taxon>
        <taxon>Ecdysozoa</taxon>
        <taxon>Arthropoda</taxon>
        <taxon>Chelicerata</taxon>
        <taxon>Arachnida</taxon>
        <taxon>Pseudoscorpiones</taxon>
        <taxon>Cheliferoidea</taxon>
        <taxon>Chernetidae</taxon>
        <taxon>Cordylochernes</taxon>
    </lineage>
</organism>
<dbReference type="PROSITE" id="PS00636">
    <property type="entry name" value="DNAJ_1"/>
    <property type="match status" value="1"/>
</dbReference>
<dbReference type="SMART" id="SM00271">
    <property type="entry name" value="DnaJ"/>
    <property type="match status" value="1"/>
</dbReference>
<dbReference type="CDD" id="cd06257">
    <property type="entry name" value="DnaJ"/>
    <property type="match status" value="1"/>
</dbReference>
<dbReference type="Pfam" id="PF01556">
    <property type="entry name" value="DnaJ_C"/>
    <property type="match status" value="1"/>
</dbReference>
<dbReference type="InterPro" id="IPR008971">
    <property type="entry name" value="HSP40/DnaJ_pept-bd"/>
</dbReference>
<dbReference type="Pfam" id="PF00226">
    <property type="entry name" value="DnaJ"/>
    <property type="match status" value="1"/>
</dbReference>
<dbReference type="EMBL" id="CP092867">
    <property type="protein sequence ID" value="UYV67375.1"/>
    <property type="molecule type" value="Genomic_DNA"/>
</dbReference>
<accession>A0ABY6KEW6</accession>
<dbReference type="Gene3D" id="1.10.287.110">
    <property type="entry name" value="DnaJ domain"/>
    <property type="match status" value="1"/>
</dbReference>
<dbReference type="InterPro" id="IPR001623">
    <property type="entry name" value="DnaJ_domain"/>
</dbReference>
<sequence length="293" mass="33270">MGKDYYQILGIPRNATDIILKKAYRKLALKYHPDKNTSTEAEKLFKEISEAYEVLNDKQRRGIYDIYGEEGLKDDGISSNDHAEFDIPLGFTRYPTDFFKIRRTGPLPRRTKKQDPPLHHDLYISLEEFLAGCSKKVKLTKKVLSPDKRSTREVVKVVTVDVKPGWPEGTKITFQKEGNQNPGSTPADLVFTVRNKPHSHFKREQNNLVYYATISLKEALCGALVQIPLLGGGTHTLTLSDVVNPSTSKTIAGHGLPNHQEPWRRGDLVVRFNISFMDQLPVETKRSLRMILP</sequence>
<evidence type="ECO:0000313" key="3">
    <source>
        <dbReference type="EMBL" id="UYV67375.1"/>
    </source>
</evidence>
<dbReference type="PROSITE" id="PS50076">
    <property type="entry name" value="DNAJ_2"/>
    <property type="match status" value="1"/>
</dbReference>
<dbReference type="InterPro" id="IPR002939">
    <property type="entry name" value="DnaJ_C"/>
</dbReference>
<dbReference type="InterPro" id="IPR051339">
    <property type="entry name" value="DnaJ_subfamily_B"/>
</dbReference>
<proteinExistence type="predicted"/>
<keyword evidence="1" id="KW-0143">Chaperone</keyword>
<dbReference type="SUPFAM" id="SSF49493">
    <property type="entry name" value="HSP40/DnaJ peptide-binding domain"/>
    <property type="match status" value="2"/>
</dbReference>
<dbReference type="Gene3D" id="2.60.260.20">
    <property type="entry name" value="Urease metallochaperone UreE, N-terminal domain"/>
    <property type="match status" value="2"/>
</dbReference>
<dbReference type="Proteomes" id="UP001235939">
    <property type="component" value="Chromosome 05"/>
</dbReference>
<dbReference type="InterPro" id="IPR018253">
    <property type="entry name" value="DnaJ_domain_CS"/>
</dbReference>
<evidence type="ECO:0000259" key="2">
    <source>
        <dbReference type="PROSITE" id="PS50076"/>
    </source>
</evidence>